<feature type="domain" description="Glycosyltransferase 2-like" evidence="1">
    <location>
        <begin position="5"/>
        <end position="120"/>
    </location>
</feature>
<evidence type="ECO:0000259" key="1">
    <source>
        <dbReference type="Pfam" id="PF00535"/>
    </source>
</evidence>
<dbReference type="eggNOG" id="COG1215">
    <property type="taxonomic scope" value="Bacteria"/>
</dbReference>
<dbReference type="InterPro" id="IPR001173">
    <property type="entry name" value="Glyco_trans_2-like"/>
</dbReference>
<dbReference type="AlphaFoldDB" id="L0RGV1"/>
<dbReference type="InterPro" id="IPR029044">
    <property type="entry name" value="Nucleotide-diphossugar_trans"/>
</dbReference>
<dbReference type="OrthoDB" id="6383742at2"/>
<keyword evidence="2" id="KW-0808">Transferase</keyword>
<dbReference type="Proteomes" id="UP000010808">
    <property type="component" value="Chromosome"/>
</dbReference>
<name>L0RGV1_9BACT</name>
<evidence type="ECO:0000313" key="2">
    <source>
        <dbReference type="EMBL" id="CCO25462.1"/>
    </source>
</evidence>
<dbReference type="SUPFAM" id="SSF53448">
    <property type="entry name" value="Nucleotide-diphospho-sugar transferases"/>
    <property type="match status" value="1"/>
</dbReference>
<reference evidence="2 3" key="1">
    <citation type="submission" date="2012-10" db="EMBL/GenBank/DDBJ databases">
        <authorList>
            <person name="Genoscope - CEA"/>
        </authorList>
    </citation>
    <scope>NUCLEOTIDE SEQUENCE [LARGE SCALE GENOMIC DNA]</scope>
    <source>
        <strain evidence="3">AM13 / DSM 14728</strain>
    </source>
</reference>
<dbReference type="Pfam" id="PF00535">
    <property type="entry name" value="Glycos_transf_2"/>
    <property type="match status" value="1"/>
</dbReference>
<dbReference type="GO" id="GO:0016758">
    <property type="term" value="F:hexosyltransferase activity"/>
    <property type="evidence" value="ECO:0007669"/>
    <property type="project" value="UniProtKB-ARBA"/>
</dbReference>
<protein>
    <submittedName>
        <fullName evidence="2">Glycosyl transferase family 2</fullName>
    </submittedName>
</protein>
<dbReference type="PANTHER" id="PTHR22916">
    <property type="entry name" value="GLYCOSYLTRANSFERASE"/>
    <property type="match status" value="1"/>
</dbReference>
<keyword evidence="3" id="KW-1185">Reference proteome</keyword>
<evidence type="ECO:0000313" key="3">
    <source>
        <dbReference type="Proteomes" id="UP000010808"/>
    </source>
</evidence>
<proteinExistence type="predicted"/>
<dbReference type="Gene3D" id="3.90.550.10">
    <property type="entry name" value="Spore Coat Polysaccharide Biosynthesis Protein SpsA, Chain A"/>
    <property type="match status" value="1"/>
</dbReference>
<dbReference type="RefSeq" id="WP_015338059.1">
    <property type="nucleotide sequence ID" value="NC_020055.1"/>
</dbReference>
<dbReference type="HOGENOM" id="CLU_025996_0_7_7"/>
<sequence>MTLLSIIIPNYNYGHFADRFFGSIAAQTLRLDDVEILFVDDGSSDNSIEQAQKWAGKINCACFEILTPPRSGKPGLVRNHGLERAKGQYLVCFDPDDSLHPAYLSTCIDFLELNPEISLVYTDYLERKPDTVTEFILPDFKPLYLRTQNPIPPAAVFRREIWDAGVRYKDNTTYEDWDFWIQCIMAGAKASRIAKVLYTYEIHDSNFSHQAVKDDGPAKACIVLNNPAFFQPVIRRWAQDHLRGRAYAPAFRRGYIPTANDIKKLMDVIKRVDG</sequence>
<organism evidence="2 3">
    <name type="scientific">Maridesulfovibrio hydrothermalis AM13 = DSM 14728</name>
    <dbReference type="NCBI Taxonomy" id="1121451"/>
    <lineage>
        <taxon>Bacteria</taxon>
        <taxon>Pseudomonadati</taxon>
        <taxon>Thermodesulfobacteriota</taxon>
        <taxon>Desulfovibrionia</taxon>
        <taxon>Desulfovibrionales</taxon>
        <taxon>Desulfovibrionaceae</taxon>
        <taxon>Maridesulfovibrio</taxon>
    </lineage>
</organism>
<dbReference type="PATRIC" id="fig|1121451.3.peg.3402"/>
<gene>
    <name evidence="2" type="ORF">DESAM_23195</name>
</gene>
<dbReference type="KEGG" id="dhy:DESAM_23195"/>
<dbReference type="STRING" id="1121451.DESAM_23195"/>
<dbReference type="EMBL" id="FO203522">
    <property type="protein sequence ID" value="CCO25462.1"/>
    <property type="molecule type" value="Genomic_DNA"/>
</dbReference>
<accession>L0RGV1</accession>